<accession>A0AAV7NK57</accession>
<protein>
    <submittedName>
        <fullName evidence="2">Uncharacterized protein</fullName>
    </submittedName>
</protein>
<evidence type="ECO:0000256" key="1">
    <source>
        <dbReference type="SAM" id="MobiDB-lite"/>
    </source>
</evidence>
<organism evidence="2 3">
    <name type="scientific">Pleurodeles waltl</name>
    <name type="common">Iberian ribbed newt</name>
    <dbReference type="NCBI Taxonomy" id="8319"/>
    <lineage>
        <taxon>Eukaryota</taxon>
        <taxon>Metazoa</taxon>
        <taxon>Chordata</taxon>
        <taxon>Craniata</taxon>
        <taxon>Vertebrata</taxon>
        <taxon>Euteleostomi</taxon>
        <taxon>Amphibia</taxon>
        <taxon>Batrachia</taxon>
        <taxon>Caudata</taxon>
        <taxon>Salamandroidea</taxon>
        <taxon>Salamandridae</taxon>
        <taxon>Pleurodelinae</taxon>
        <taxon>Pleurodeles</taxon>
    </lineage>
</organism>
<gene>
    <name evidence="2" type="ORF">NDU88_004605</name>
</gene>
<dbReference type="Proteomes" id="UP001066276">
    <property type="component" value="Chromosome 8"/>
</dbReference>
<proteinExistence type="predicted"/>
<name>A0AAV7NK57_PLEWA</name>
<evidence type="ECO:0000313" key="2">
    <source>
        <dbReference type="EMBL" id="KAJ1116391.1"/>
    </source>
</evidence>
<feature type="compositionally biased region" description="Polar residues" evidence="1">
    <location>
        <begin position="248"/>
        <end position="282"/>
    </location>
</feature>
<reference evidence="2" key="1">
    <citation type="journal article" date="2022" name="bioRxiv">
        <title>Sequencing and chromosome-scale assembly of the giantPleurodeles waltlgenome.</title>
        <authorList>
            <person name="Brown T."/>
            <person name="Elewa A."/>
            <person name="Iarovenko S."/>
            <person name="Subramanian E."/>
            <person name="Araus A.J."/>
            <person name="Petzold A."/>
            <person name="Susuki M."/>
            <person name="Suzuki K.-i.T."/>
            <person name="Hayashi T."/>
            <person name="Toyoda A."/>
            <person name="Oliveira C."/>
            <person name="Osipova E."/>
            <person name="Leigh N.D."/>
            <person name="Simon A."/>
            <person name="Yun M.H."/>
        </authorList>
    </citation>
    <scope>NUCLEOTIDE SEQUENCE</scope>
    <source>
        <strain evidence="2">20211129_DDA</strain>
        <tissue evidence="2">Liver</tissue>
    </source>
</reference>
<dbReference type="AlphaFoldDB" id="A0AAV7NK57"/>
<comment type="caution">
    <text evidence="2">The sequence shown here is derived from an EMBL/GenBank/DDBJ whole genome shotgun (WGS) entry which is preliminary data.</text>
</comment>
<dbReference type="EMBL" id="JANPWB010000012">
    <property type="protein sequence ID" value="KAJ1116391.1"/>
    <property type="molecule type" value="Genomic_DNA"/>
</dbReference>
<feature type="compositionally biased region" description="Polar residues" evidence="1">
    <location>
        <begin position="183"/>
        <end position="241"/>
    </location>
</feature>
<evidence type="ECO:0000313" key="3">
    <source>
        <dbReference type="Proteomes" id="UP001066276"/>
    </source>
</evidence>
<feature type="compositionally biased region" description="Pro residues" evidence="1">
    <location>
        <begin position="287"/>
        <end position="330"/>
    </location>
</feature>
<feature type="region of interest" description="Disordered" evidence="1">
    <location>
        <begin position="150"/>
        <end position="337"/>
    </location>
</feature>
<sequence>MAWAYFCWRDGGGFVTSTFPPTAGLAVCCGGRIFGGLPSAGQNDRGGFPRPRRDYGGFLTGGQRPPEEGHLACHRQGIPDPGGLPQMEHPLPEKMGGYSLLEQEDGRDPAGDGLPTWEGCLSHHDPPDVQDPGGGVPGVVWALEGITAATRGGTVGSVETAATPSKVGKGHSKTGKSGKISTVDKTASSTAAQDKTATSPAAQDKTATSPAAQDKTATSPAAQDKNATSTADQDKTATSPAAQDKTRSSTAAQDPAASSTAVQDKTSTSPAAQDKTATSSTLHRTRPPPAPLPRTRPPPAPLPRTLPPAAPMPRTRPPAAPLPRTRPPAPLQDSERQ</sequence>
<keyword evidence="3" id="KW-1185">Reference proteome</keyword>